<comment type="caution">
    <text evidence="10">The sequence shown here is derived from an EMBL/GenBank/DDBJ whole genome shotgun (WGS) entry which is preliminary data.</text>
</comment>
<gene>
    <name evidence="10" type="ORF">ACHKAR_13575</name>
</gene>
<sequence>MSKPPLKWSITVLVMLLTATTIILYLIKSPSPEDQLGLARQHITTALKTNSGLYTQSSLDEATRLYDSAMTLWQQENERIFLFRNYDLTRTYAERAALLAITSVKEINATQAKLKSEVSLQISQIQDHLASFQVLYPHIPLKAQQVSDLALGKILFDQAKSAFQKENYPESKRKLDSASLLIYTVTTYAEQTMENYMKAFPEWNHWVNTTIEESRKQKKTCLIVDKYARTCQVYKNGRLHKTYTSELSSNWIGDKHHQGDKSTPEGIYRVVKKKAGTDTRYYKALLLDYPNEADKIRFAQNKKNGVLQPSAAIGGLIEVHGHGGKGTDWTDGCIALHNDDMDVVFDQCPVGTSIVIVGSLVPFQTLISSK</sequence>
<keyword evidence="8" id="KW-1133">Transmembrane helix</keyword>
<dbReference type="InterPro" id="IPR005490">
    <property type="entry name" value="LD_TPept_cat_dom"/>
</dbReference>
<dbReference type="Pfam" id="PF03734">
    <property type="entry name" value="YkuD"/>
    <property type="match status" value="1"/>
</dbReference>
<keyword evidence="11" id="KW-1185">Reference proteome</keyword>
<evidence type="ECO:0000256" key="2">
    <source>
        <dbReference type="ARBA" id="ARBA00005992"/>
    </source>
</evidence>
<comment type="pathway">
    <text evidence="1 7">Cell wall biogenesis; peptidoglycan biosynthesis.</text>
</comment>
<evidence type="ECO:0000256" key="6">
    <source>
        <dbReference type="ARBA" id="ARBA00023316"/>
    </source>
</evidence>
<dbReference type="PANTHER" id="PTHR36699">
    <property type="entry name" value="LD-TRANSPEPTIDASE"/>
    <property type="match status" value="1"/>
</dbReference>
<keyword evidence="6 7" id="KW-0961">Cell wall biogenesis/degradation</keyword>
<keyword evidence="8" id="KW-0812">Transmembrane</keyword>
<dbReference type="EMBL" id="JBIPKE010000017">
    <property type="protein sequence ID" value="MFH6984477.1"/>
    <property type="molecule type" value="Genomic_DNA"/>
</dbReference>
<proteinExistence type="inferred from homology"/>
<dbReference type="RefSeq" id="WP_395417831.1">
    <property type="nucleotide sequence ID" value="NZ_JBIPKE010000017.1"/>
</dbReference>
<comment type="similarity">
    <text evidence="2">Belongs to the YkuD family.</text>
</comment>
<evidence type="ECO:0000313" key="10">
    <source>
        <dbReference type="EMBL" id="MFH6984477.1"/>
    </source>
</evidence>
<dbReference type="EC" id="2.-.-.-" evidence="10"/>
<feature type="domain" description="L,D-TPase catalytic" evidence="9">
    <location>
        <begin position="220"/>
        <end position="357"/>
    </location>
</feature>
<evidence type="ECO:0000256" key="7">
    <source>
        <dbReference type="PROSITE-ProRule" id="PRU01373"/>
    </source>
</evidence>
<organism evidence="10 11">
    <name type="scientific">Marinoscillum luteum</name>
    <dbReference type="NCBI Taxonomy" id="861051"/>
    <lineage>
        <taxon>Bacteria</taxon>
        <taxon>Pseudomonadati</taxon>
        <taxon>Bacteroidota</taxon>
        <taxon>Cytophagia</taxon>
        <taxon>Cytophagales</taxon>
        <taxon>Reichenbachiellaceae</taxon>
        <taxon>Marinoscillum</taxon>
    </lineage>
</organism>
<dbReference type="PROSITE" id="PS52029">
    <property type="entry name" value="LD_TPASE"/>
    <property type="match status" value="1"/>
</dbReference>
<protein>
    <submittedName>
        <fullName evidence="10">Murein L,D-transpeptidase family protein</fullName>
        <ecNumber evidence="10">2.-.-.-</ecNumber>
    </submittedName>
</protein>
<feature type="active site" description="Nucleophile" evidence="7">
    <location>
        <position position="333"/>
    </location>
</feature>
<keyword evidence="8" id="KW-0472">Membrane</keyword>
<dbReference type="CDD" id="cd16913">
    <property type="entry name" value="YkuD_like"/>
    <property type="match status" value="1"/>
</dbReference>
<keyword evidence="4 7" id="KW-0133">Cell shape</keyword>
<evidence type="ECO:0000259" key="9">
    <source>
        <dbReference type="PROSITE" id="PS52029"/>
    </source>
</evidence>
<dbReference type="GO" id="GO:0016740">
    <property type="term" value="F:transferase activity"/>
    <property type="evidence" value="ECO:0007669"/>
    <property type="project" value="UniProtKB-KW"/>
</dbReference>
<evidence type="ECO:0000256" key="3">
    <source>
        <dbReference type="ARBA" id="ARBA00022679"/>
    </source>
</evidence>
<reference evidence="10 11" key="1">
    <citation type="journal article" date="2013" name="Int. J. Syst. Evol. Microbiol.">
        <title>Marinoscillum luteum sp. nov., isolated from marine sediment.</title>
        <authorList>
            <person name="Cha I.T."/>
            <person name="Park S.J."/>
            <person name="Kim S.J."/>
            <person name="Kim J.G."/>
            <person name="Jung M.Y."/>
            <person name="Shin K.S."/>
            <person name="Kwon K.K."/>
            <person name="Yang S.H."/>
            <person name="Seo Y.S."/>
            <person name="Rhee S.K."/>
        </authorList>
    </citation>
    <scope>NUCLEOTIDE SEQUENCE [LARGE SCALE GENOMIC DNA]</scope>
    <source>
        <strain evidence="10 11">KCTC 23939</strain>
    </source>
</reference>
<evidence type="ECO:0000256" key="5">
    <source>
        <dbReference type="ARBA" id="ARBA00022984"/>
    </source>
</evidence>
<dbReference type="PANTHER" id="PTHR36699:SF1">
    <property type="entry name" value="L,D-TRANSPEPTIDASE YAFK-RELATED"/>
    <property type="match status" value="1"/>
</dbReference>
<feature type="active site" description="Proton donor/acceptor" evidence="7">
    <location>
        <position position="320"/>
    </location>
</feature>
<feature type="transmembrane region" description="Helical" evidence="8">
    <location>
        <begin position="6"/>
        <end position="27"/>
    </location>
</feature>
<evidence type="ECO:0000313" key="11">
    <source>
        <dbReference type="Proteomes" id="UP001610063"/>
    </source>
</evidence>
<keyword evidence="3 10" id="KW-0808">Transferase</keyword>
<keyword evidence="5 7" id="KW-0573">Peptidoglycan synthesis</keyword>
<accession>A0ABW7NAF8</accession>
<name>A0ABW7NAF8_9BACT</name>
<dbReference type="SUPFAM" id="SSF141523">
    <property type="entry name" value="L,D-transpeptidase catalytic domain-like"/>
    <property type="match status" value="1"/>
</dbReference>
<dbReference type="Proteomes" id="UP001610063">
    <property type="component" value="Unassembled WGS sequence"/>
</dbReference>
<dbReference type="Gene3D" id="2.40.440.10">
    <property type="entry name" value="L,D-transpeptidase catalytic domain-like"/>
    <property type="match status" value="1"/>
</dbReference>
<evidence type="ECO:0000256" key="4">
    <source>
        <dbReference type="ARBA" id="ARBA00022960"/>
    </source>
</evidence>
<evidence type="ECO:0000256" key="1">
    <source>
        <dbReference type="ARBA" id="ARBA00004752"/>
    </source>
</evidence>
<dbReference type="InterPro" id="IPR038063">
    <property type="entry name" value="Transpep_catalytic_dom"/>
</dbReference>
<evidence type="ECO:0000256" key="8">
    <source>
        <dbReference type="SAM" id="Phobius"/>
    </source>
</evidence>